<dbReference type="Pfam" id="PF00583">
    <property type="entry name" value="Acetyltransf_1"/>
    <property type="match status" value="1"/>
</dbReference>
<dbReference type="Proteomes" id="UP000823630">
    <property type="component" value="Unassembled WGS sequence"/>
</dbReference>
<reference evidence="2" key="2">
    <citation type="journal article" date="2021" name="PeerJ">
        <title>Extensive microbial diversity within the chicken gut microbiome revealed by metagenomics and culture.</title>
        <authorList>
            <person name="Gilroy R."/>
            <person name="Ravi A."/>
            <person name="Getino M."/>
            <person name="Pursley I."/>
            <person name="Horton D.L."/>
            <person name="Alikhan N.F."/>
            <person name="Baker D."/>
            <person name="Gharbi K."/>
            <person name="Hall N."/>
            <person name="Watson M."/>
            <person name="Adriaenssens E.M."/>
            <person name="Foster-Nyarko E."/>
            <person name="Jarju S."/>
            <person name="Secka A."/>
            <person name="Antonio M."/>
            <person name="Oren A."/>
            <person name="Chaudhuri R.R."/>
            <person name="La Ragione R."/>
            <person name="Hildebrand F."/>
            <person name="Pallen M.J."/>
        </authorList>
    </citation>
    <scope>NUCLEOTIDE SEQUENCE</scope>
    <source>
        <strain evidence="2">8207</strain>
    </source>
</reference>
<protein>
    <submittedName>
        <fullName evidence="2">GNAT family N-acetyltransferase</fullName>
    </submittedName>
</protein>
<dbReference type="AlphaFoldDB" id="A0A9D9GUJ9"/>
<dbReference type="GO" id="GO:0016747">
    <property type="term" value="F:acyltransferase activity, transferring groups other than amino-acyl groups"/>
    <property type="evidence" value="ECO:0007669"/>
    <property type="project" value="InterPro"/>
</dbReference>
<dbReference type="EMBL" id="JADINC010000023">
    <property type="protein sequence ID" value="MBO8425089.1"/>
    <property type="molecule type" value="Genomic_DNA"/>
</dbReference>
<gene>
    <name evidence="2" type="ORF">IAC69_01265</name>
</gene>
<comment type="caution">
    <text evidence="2">The sequence shown here is derived from an EMBL/GenBank/DDBJ whole genome shotgun (WGS) entry which is preliminary data.</text>
</comment>
<dbReference type="Gene3D" id="3.40.630.30">
    <property type="match status" value="1"/>
</dbReference>
<dbReference type="SUPFAM" id="SSF55729">
    <property type="entry name" value="Acyl-CoA N-acyltransferases (Nat)"/>
    <property type="match status" value="1"/>
</dbReference>
<dbReference type="CDD" id="cd04301">
    <property type="entry name" value="NAT_SF"/>
    <property type="match status" value="1"/>
</dbReference>
<dbReference type="PROSITE" id="PS51186">
    <property type="entry name" value="GNAT"/>
    <property type="match status" value="1"/>
</dbReference>
<accession>A0A9D9GUJ9</accession>
<name>A0A9D9GUJ9_9PROT</name>
<reference evidence="2" key="1">
    <citation type="submission" date="2020-10" db="EMBL/GenBank/DDBJ databases">
        <authorList>
            <person name="Gilroy R."/>
        </authorList>
    </citation>
    <scope>NUCLEOTIDE SEQUENCE</scope>
    <source>
        <strain evidence="2">8207</strain>
    </source>
</reference>
<feature type="domain" description="N-acetyltransferase" evidence="1">
    <location>
        <begin position="6"/>
        <end position="154"/>
    </location>
</feature>
<evidence type="ECO:0000313" key="3">
    <source>
        <dbReference type="Proteomes" id="UP000823630"/>
    </source>
</evidence>
<organism evidence="2 3">
    <name type="scientific">Candidatus Enterousia avistercoris</name>
    <dbReference type="NCBI Taxonomy" id="2840788"/>
    <lineage>
        <taxon>Bacteria</taxon>
        <taxon>Pseudomonadati</taxon>
        <taxon>Pseudomonadota</taxon>
        <taxon>Alphaproteobacteria</taxon>
        <taxon>Candidatus Enterousia</taxon>
    </lineage>
</organism>
<dbReference type="InterPro" id="IPR016181">
    <property type="entry name" value="Acyl_CoA_acyltransferase"/>
</dbReference>
<sequence length="155" mass="18215">MIDNKDNIKRVFDVVPDVVRYCYLIADQTRPGDAALVNHVLADDVMRRGHVLFMYNRGHFPLGFIKGHIMKYPEFNMWWPSTCQAKIDFLFVDRRYHRSGVGRALIGAYEQYCVENNVSDVFLYRAPTLQARNFYEKHGYVELNECLLMTKSLVR</sequence>
<dbReference type="InterPro" id="IPR000182">
    <property type="entry name" value="GNAT_dom"/>
</dbReference>
<proteinExistence type="predicted"/>
<evidence type="ECO:0000259" key="1">
    <source>
        <dbReference type="PROSITE" id="PS51186"/>
    </source>
</evidence>
<evidence type="ECO:0000313" key="2">
    <source>
        <dbReference type="EMBL" id="MBO8425089.1"/>
    </source>
</evidence>